<comment type="caution">
    <text evidence="1">The sequence shown here is derived from an EMBL/GenBank/DDBJ whole genome shotgun (WGS) entry which is preliminary data.</text>
</comment>
<evidence type="ECO:0000313" key="2">
    <source>
        <dbReference type="Proteomes" id="UP000321746"/>
    </source>
</evidence>
<dbReference type="InterPro" id="IPR050789">
    <property type="entry name" value="Diverse_Enzym_Activities"/>
</dbReference>
<organism evidence="1 2">
    <name type="scientific">Acetobacter oeni</name>
    <dbReference type="NCBI Taxonomy" id="304077"/>
    <lineage>
        <taxon>Bacteria</taxon>
        <taxon>Pseudomonadati</taxon>
        <taxon>Pseudomonadota</taxon>
        <taxon>Alphaproteobacteria</taxon>
        <taxon>Acetobacterales</taxon>
        <taxon>Acetobacteraceae</taxon>
        <taxon>Acetobacter</taxon>
    </lineage>
</organism>
<dbReference type="SUPFAM" id="SSF56601">
    <property type="entry name" value="beta-lactamase/transpeptidase-like"/>
    <property type="match status" value="1"/>
</dbReference>
<keyword evidence="2" id="KW-1185">Reference proteome</keyword>
<sequence>MQQDAYWWLDGVETAITGLNATLRDFARFGQFILNDGKIDGLSVLPEGWVREAGRSLTLVDGTQAAYGYMWWPEPDGAGHFSDGDFAAYGIFGQRLHISPKHGFLIAELCARSKPKADDSVDGLAFARAAVEALEA</sequence>
<proteinExistence type="predicted"/>
<name>A0A511XQS9_9PROT</name>
<dbReference type="RefSeq" id="WP_146892966.1">
    <property type="nucleotide sequence ID" value="NZ_BJYG01000091.1"/>
</dbReference>
<dbReference type="EMBL" id="BJYG01000091">
    <property type="protein sequence ID" value="GEN65321.1"/>
    <property type="molecule type" value="Genomic_DNA"/>
</dbReference>
<dbReference type="AlphaFoldDB" id="A0A511XQS9"/>
<accession>A0A511XQS9</accession>
<dbReference type="Gene3D" id="3.40.710.10">
    <property type="entry name" value="DD-peptidase/beta-lactamase superfamily"/>
    <property type="match status" value="1"/>
</dbReference>
<evidence type="ECO:0000313" key="1">
    <source>
        <dbReference type="EMBL" id="GEN65321.1"/>
    </source>
</evidence>
<dbReference type="OrthoDB" id="9814204at2"/>
<dbReference type="InterPro" id="IPR012338">
    <property type="entry name" value="Beta-lactam/transpept-like"/>
</dbReference>
<dbReference type="Proteomes" id="UP000321746">
    <property type="component" value="Unassembled WGS sequence"/>
</dbReference>
<protein>
    <submittedName>
        <fullName evidence="1">Uncharacterized protein</fullName>
    </submittedName>
</protein>
<reference evidence="1 2" key="1">
    <citation type="submission" date="2019-07" db="EMBL/GenBank/DDBJ databases">
        <title>Whole genome shotgun sequence of Acetobacter oeni NBRC 105207.</title>
        <authorList>
            <person name="Hosoyama A."/>
            <person name="Uohara A."/>
            <person name="Ohji S."/>
            <person name="Ichikawa N."/>
        </authorList>
    </citation>
    <scope>NUCLEOTIDE SEQUENCE [LARGE SCALE GENOMIC DNA]</scope>
    <source>
        <strain evidence="1 2">NBRC 105207</strain>
    </source>
</reference>
<dbReference type="PANTHER" id="PTHR43283:SF7">
    <property type="entry name" value="BETA-LACTAMASE-RELATED DOMAIN-CONTAINING PROTEIN"/>
    <property type="match status" value="1"/>
</dbReference>
<gene>
    <name evidence="1" type="ORF">AOE01nite_35450</name>
</gene>
<dbReference type="PANTHER" id="PTHR43283">
    <property type="entry name" value="BETA-LACTAMASE-RELATED"/>
    <property type="match status" value="1"/>
</dbReference>